<feature type="repeat" description="Solcar" evidence="8">
    <location>
        <begin position="89"/>
        <end position="172"/>
    </location>
</feature>
<evidence type="ECO:0000256" key="9">
    <source>
        <dbReference type="RuleBase" id="RU000488"/>
    </source>
</evidence>
<protein>
    <submittedName>
        <fullName evidence="10">Mitochondrial 2-oxoglutarate/malate carrier protein</fullName>
    </submittedName>
</protein>
<evidence type="ECO:0000256" key="5">
    <source>
        <dbReference type="ARBA" id="ARBA00022737"/>
    </source>
</evidence>
<dbReference type="PROSITE" id="PS50920">
    <property type="entry name" value="SOLCAR"/>
    <property type="match status" value="3"/>
</dbReference>
<evidence type="ECO:0000256" key="2">
    <source>
        <dbReference type="ARBA" id="ARBA00006375"/>
    </source>
</evidence>
<keyword evidence="4 8" id="KW-0812">Transmembrane</keyword>
<dbReference type="Pfam" id="PF00153">
    <property type="entry name" value="Mito_carr"/>
    <property type="match status" value="3"/>
</dbReference>
<accession>A0A5J4YNN5</accession>
<dbReference type="InterPro" id="IPR023395">
    <property type="entry name" value="MCP_dom_sf"/>
</dbReference>
<proteinExistence type="inferred from homology"/>
<comment type="subcellular location">
    <subcellularLocation>
        <location evidence="1">Membrane</location>
        <topology evidence="1">Multi-pass membrane protein</topology>
    </subcellularLocation>
</comment>
<keyword evidence="7 8" id="KW-0472">Membrane</keyword>
<dbReference type="OMA" id="VWSNIIC"/>
<dbReference type="OrthoDB" id="756301at2759"/>
<dbReference type="AlphaFoldDB" id="A0A5J4YNN5"/>
<sequence>MGSMGRVHDAGGSVNGDAAHAAMDGAWRPSVRMVMHAMAQNQRRASSSSASLATTSALPSAAPQWVAMSPAEAAQTVQVSAPAPAQKPLSKVVQFSTAGLGGIMGWILCHPFNTVAIRMNLSGGNDSFPTFTRNIVRNEGVLTLYKGLSAGILRQVFYATSRFGLFEVFRDQLAKYRETDLLSRLIVGVASGGAAAFISCPAEVSLVRMSNDASLPLDQRRKYTSVLNAATRIVSEEGVSTFWRGSAPFVMRCMLVGATQVGTYDQFKQTYAGLGVKQGSLSNVFYASMSAGLLYSIITMPFETAKNKMSSQKKDPVSGTLPYRSTFQTISTVARAEGTMALWKGFLPYYGRCGSHTVLMFIFVEQLREAYRSHFME</sequence>
<keyword evidence="5" id="KW-0677">Repeat</keyword>
<evidence type="ECO:0000256" key="7">
    <source>
        <dbReference type="ARBA" id="ARBA00023136"/>
    </source>
</evidence>
<evidence type="ECO:0000256" key="4">
    <source>
        <dbReference type="ARBA" id="ARBA00022692"/>
    </source>
</evidence>
<evidence type="ECO:0000256" key="3">
    <source>
        <dbReference type="ARBA" id="ARBA00022448"/>
    </source>
</evidence>
<evidence type="ECO:0000256" key="6">
    <source>
        <dbReference type="ARBA" id="ARBA00022989"/>
    </source>
</evidence>
<keyword evidence="6" id="KW-1133">Transmembrane helix</keyword>
<dbReference type="Proteomes" id="UP000324585">
    <property type="component" value="Unassembled WGS sequence"/>
</dbReference>
<dbReference type="InterPro" id="IPR018108">
    <property type="entry name" value="MCP_transmembrane"/>
</dbReference>
<feature type="repeat" description="Solcar" evidence="8">
    <location>
        <begin position="279"/>
        <end position="370"/>
    </location>
</feature>
<evidence type="ECO:0000313" key="10">
    <source>
        <dbReference type="EMBL" id="KAA8492550.1"/>
    </source>
</evidence>
<evidence type="ECO:0000256" key="1">
    <source>
        <dbReference type="ARBA" id="ARBA00004141"/>
    </source>
</evidence>
<dbReference type="SUPFAM" id="SSF103506">
    <property type="entry name" value="Mitochondrial carrier"/>
    <property type="match status" value="1"/>
</dbReference>
<dbReference type="PANTHER" id="PTHR45618">
    <property type="entry name" value="MITOCHONDRIAL DICARBOXYLATE CARRIER-RELATED"/>
    <property type="match status" value="1"/>
</dbReference>
<evidence type="ECO:0000313" key="11">
    <source>
        <dbReference type="Proteomes" id="UP000324585"/>
    </source>
</evidence>
<keyword evidence="3 9" id="KW-0813">Transport</keyword>
<gene>
    <name evidence="10" type="ORF">FVE85_8057</name>
</gene>
<dbReference type="InterPro" id="IPR050391">
    <property type="entry name" value="Mito_Metabolite_Transporter"/>
</dbReference>
<name>A0A5J4YNN5_PORPP</name>
<organism evidence="10 11">
    <name type="scientific">Porphyridium purpureum</name>
    <name type="common">Red alga</name>
    <name type="synonym">Porphyridium cruentum</name>
    <dbReference type="NCBI Taxonomy" id="35688"/>
    <lineage>
        <taxon>Eukaryota</taxon>
        <taxon>Rhodophyta</taxon>
        <taxon>Bangiophyceae</taxon>
        <taxon>Porphyridiales</taxon>
        <taxon>Porphyridiaceae</taxon>
        <taxon>Porphyridium</taxon>
    </lineage>
</organism>
<reference evidence="11" key="1">
    <citation type="journal article" date="2019" name="Nat. Commun.">
        <title>Expansion of phycobilisome linker gene families in mesophilic red algae.</title>
        <authorList>
            <person name="Lee J."/>
            <person name="Kim D."/>
            <person name="Bhattacharya D."/>
            <person name="Yoon H.S."/>
        </authorList>
    </citation>
    <scope>NUCLEOTIDE SEQUENCE [LARGE SCALE GENOMIC DNA]</scope>
    <source>
        <strain evidence="11">CCMP 1328</strain>
    </source>
</reference>
<dbReference type="EMBL" id="VRMN01000009">
    <property type="protein sequence ID" value="KAA8492550.1"/>
    <property type="molecule type" value="Genomic_DNA"/>
</dbReference>
<evidence type="ECO:0000256" key="8">
    <source>
        <dbReference type="PROSITE-ProRule" id="PRU00282"/>
    </source>
</evidence>
<comment type="similarity">
    <text evidence="2 9">Belongs to the mitochondrial carrier (TC 2.A.29) family.</text>
</comment>
<comment type="caution">
    <text evidence="10">The sequence shown here is derived from an EMBL/GenBank/DDBJ whole genome shotgun (WGS) entry which is preliminary data.</text>
</comment>
<keyword evidence="11" id="KW-1185">Reference proteome</keyword>
<dbReference type="Gene3D" id="1.50.40.10">
    <property type="entry name" value="Mitochondrial carrier domain"/>
    <property type="match status" value="1"/>
</dbReference>
<feature type="repeat" description="Solcar" evidence="8">
    <location>
        <begin position="179"/>
        <end position="270"/>
    </location>
</feature>
<dbReference type="GO" id="GO:0016020">
    <property type="term" value="C:membrane"/>
    <property type="evidence" value="ECO:0007669"/>
    <property type="project" value="UniProtKB-SubCell"/>
</dbReference>